<dbReference type="SUPFAM" id="SSF52047">
    <property type="entry name" value="RNI-like"/>
    <property type="match status" value="1"/>
</dbReference>
<keyword evidence="1" id="KW-0175">Coiled coil</keyword>
<feature type="non-terminal residue" evidence="2">
    <location>
        <position position="675"/>
    </location>
</feature>
<dbReference type="Proteomes" id="UP000297245">
    <property type="component" value="Unassembled WGS sequence"/>
</dbReference>
<evidence type="ECO:0000313" key="3">
    <source>
        <dbReference type="Proteomes" id="UP000297245"/>
    </source>
</evidence>
<feature type="coiled-coil region" evidence="1">
    <location>
        <begin position="57"/>
        <end position="87"/>
    </location>
</feature>
<dbReference type="AlphaFoldDB" id="A0A4S8LH31"/>
<dbReference type="EMBL" id="ML179412">
    <property type="protein sequence ID" value="THU88362.1"/>
    <property type="molecule type" value="Genomic_DNA"/>
</dbReference>
<evidence type="ECO:0000256" key="1">
    <source>
        <dbReference type="SAM" id="Coils"/>
    </source>
</evidence>
<dbReference type="OrthoDB" id="3221235at2759"/>
<gene>
    <name evidence="2" type="ORF">K435DRAFT_782089</name>
</gene>
<protein>
    <submittedName>
        <fullName evidence="2">Uncharacterized protein</fullName>
    </submittedName>
</protein>
<organism evidence="2 3">
    <name type="scientific">Dendrothele bispora (strain CBS 962.96)</name>
    <dbReference type="NCBI Taxonomy" id="1314807"/>
    <lineage>
        <taxon>Eukaryota</taxon>
        <taxon>Fungi</taxon>
        <taxon>Dikarya</taxon>
        <taxon>Basidiomycota</taxon>
        <taxon>Agaricomycotina</taxon>
        <taxon>Agaricomycetes</taxon>
        <taxon>Agaricomycetidae</taxon>
        <taxon>Agaricales</taxon>
        <taxon>Agaricales incertae sedis</taxon>
        <taxon>Dendrothele</taxon>
    </lineage>
</organism>
<accession>A0A4S8LH31</accession>
<proteinExistence type="predicted"/>
<sequence>MSFSSSTVLCDRCHATLVVDGPSLPPVAQERLRNHDIPSVMEASRITALINQTEPDIARYELEIARLEDTLATLKAQRDKLKRYQSEYKTLLSPIRRLPVDVLLEIFSTVCSGPAGSLSMPRSRKRPRDHCVITATTLVLSQTCSFWRGVVENSPRLWSTLAVNLAVITDVEGDRIEALVQLYLTRSASSPLTLDIFAYDCFDNPIEALSVHAWTTLELLMDQSCIWRDVSFELDCNIYNGMVERDFGVHAFLECMHLQSFKLLDQREGLFDGTNDLFTSPFLQHAPALRSVTLRLYDPDIALPFGQLQSVVLHQGSYLLDIFSLLHKCPRLESFEIFIYSAHDLAFVLSDQPREIVLGSLKSLKLTYSCPNDLSAFLSALKLPSLTTLDLQRLGGIDDGNCGESLKDMILRSYCQLQEMVLHVGNSELQNNSNMLLDILSVTPQLKSLELNTSTYHYRTLPNQLFGDTRTQIAPVSSEQEIALHLLQSFKFSCACADDIVALFSVLKLPSLTTLDLEVRNSGYDCEQCLKDMILRSSCQLKEMILHGGQMMLLDNALLNILSITPHLRSLTLDIGLGYSAILTDELFKALIYCPDTSISTTLIPRLRTLKIDYYNLQKLPDPDILLAMVTSRRNIRTPDSSISISSATNNLCTPLESFKLHLVHFGRMDDVIEW</sequence>
<reference evidence="2 3" key="1">
    <citation type="journal article" date="2019" name="Nat. Ecol. Evol.">
        <title>Megaphylogeny resolves global patterns of mushroom evolution.</title>
        <authorList>
            <person name="Varga T."/>
            <person name="Krizsan K."/>
            <person name="Foldi C."/>
            <person name="Dima B."/>
            <person name="Sanchez-Garcia M."/>
            <person name="Sanchez-Ramirez S."/>
            <person name="Szollosi G.J."/>
            <person name="Szarkandi J.G."/>
            <person name="Papp V."/>
            <person name="Albert L."/>
            <person name="Andreopoulos W."/>
            <person name="Angelini C."/>
            <person name="Antonin V."/>
            <person name="Barry K.W."/>
            <person name="Bougher N.L."/>
            <person name="Buchanan P."/>
            <person name="Buyck B."/>
            <person name="Bense V."/>
            <person name="Catcheside P."/>
            <person name="Chovatia M."/>
            <person name="Cooper J."/>
            <person name="Damon W."/>
            <person name="Desjardin D."/>
            <person name="Finy P."/>
            <person name="Geml J."/>
            <person name="Haridas S."/>
            <person name="Hughes K."/>
            <person name="Justo A."/>
            <person name="Karasinski D."/>
            <person name="Kautmanova I."/>
            <person name="Kiss B."/>
            <person name="Kocsube S."/>
            <person name="Kotiranta H."/>
            <person name="LaButti K.M."/>
            <person name="Lechner B.E."/>
            <person name="Liimatainen K."/>
            <person name="Lipzen A."/>
            <person name="Lukacs Z."/>
            <person name="Mihaltcheva S."/>
            <person name="Morgado L.N."/>
            <person name="Niskanen T."/>
            <person name="Noordeloos M.E."/>
            <person name="Ohm R.A."/>
            <person name="Ortiz-Santana B."/>
            <person name="Ovrebo C."/>
            <person name="Racz N."/>
            <person name="Riley R."/>
            <person name="Savchenko A."/>
            <person name="Shiryaev A."/>
            <person name="Soop K."/>
            <person name="Spirin V."/>
            <person name="Szebenyi C."/>
            <person name="Tomsovsky M."/>
            <person name="Tulloss R.E."/>
            <person name="Uehling J."/>
            <person name="Grigoriev I.V."/>
            <person name="Vagvolgyi C."/>
            <person name="Papp T."/>
            <person name="Martin F.M."/>
            <person name="Miettinen O."/>
            <person name="Hibbett D.S."/>
            <person name="Nagy L.G."/>
        </authorList>
    </citation>
    <scope>NUCLEOTIDE SEQUENCE [LARGE SCALE GENOMIC DNA]</scope>
    <source>
        <strain evidence="2 3">CBS 962.96</strain>
    </source>
</reference>
<evidence type="ECO:0000313" key="2">
    <source>
        <dbReference type="EMBL" id="THU88362.1"/>
    </source>
</evidence>
<keyword evidence="3" id="KW-1185">Reference proteome</keyword>
<name>A0A4S8LH31_DENBC</name>